<dbReference type="SUPFAM" id="SSF50677">
    <property type="entry name" value="ValRS/IleRS/LeuRS editing domain"/>
    <property type="match status" value="1"/>
</dbReference>
<dbReference type="FunFam" id="3.40.50.620:FF:000060">
    <property type="entry name" value="Leucine--tRNA ligase"/>
    <property type="match status" value="1"/>
</dbReference>
<gene>
    <name evidence="9" type="primary">leuS</name>
    <name evidence="15" type="ORF">UT15_C0002G0006</name>
</gene>
<dbReference type="CDD" id="cd07958">
    <property type="entry name" value="Anticodon_Ia_Leu_BEm"/>
    <property type="match status" value="1"/>
</dbReference>
<dbReference type="HAMAP" id="MF_00049_B">
    <property type="entry name" value="Leu_tRNA_synth_B"/>
    <property type="match status" value="1"/>
</dbReference>
<evidence type="ECO:0000256" key="5">
    <source>
        <dbReference type="ARBA" id="ARBA00022840"/>
    </source>
</evidence>
<evidence type="ECO:0000259" key="14">
    <source>
        <dbReference type="Pfam" id="PF13603"/>
    </source>
</evidence>
<dbReference type="InterPro" id="IPR002302">
    <property type="entry name" value="Leu-tRNA-ligase"/>
</dbReference>
<evidence type="ECO:0000256" key="1">
    <source>
        <dbReference type="ARBA" id="ARBA00005594"/>
    </source>
</evidence>
<comment type="catalytic activity">
    <reaction evidence="8 9">
        <text>tRNA(Leu) + L-leucine + ATP = L-leucyl-tRNA(Leu) + AMP + diphosphate</text>
        <dbReference type="Rhea" id="RHEA:11688"/>
        <dbReference type="Rhea" id="RHEA-COMP:9613"/>
        <dbReference type="Rhea" id="RHEA-COMP:9622"/>
        <dbReference type="ChEBI" id="CHEBI:30616"/>
        <dbReference type="ChEBI" id="CHEBI:33019"/>
        <dbReference type="ChEBI" id="CHEBI:57427"/>
        <dbReference type="ChEBI" id="CHEBI:78442"/>
        <dbReference type="ChEBI" id="CHEBI:78494"/>
        <dbReference type="ChEBI" id="CHEBI:456215"/>
        <dbReference type="EC" id="6.1.1.4"/>
    </reaction>
</comment>
<dbReference type="GO" id="GO:0005829">
    <property type="term" value="C:cytosol"/>
    <property type="evidence" value="ECO:0007669"/>
    <property type="project" value="TreeGrafter"/>
</dbReference>
<evidence type="ECO:0000256" key="4">
    <source>
        <dbReference type="ARBA" id="ARBA00022741"/>
    </source>
</evidence>
<evidence type="ECO:0000256" key="8">
    <source>
        <dbReference type="ARBA" id="ARBA00047469"/>
    </source>
</evidence>
<dbReference type="Gene3D" id="3.40.50.620">
    <property type="entry name" value="HUPs"/>
    <property type="match status" value="2"/>
</dbReference>
<accession>A0A0G0LGB9</accession>
<dbReference type="InterPro" id="IPR015413">
    <property type="entry name" value="Methionyl/Leucyl_tRNA_Synth"/>
</dbReference>
<feature type="domain" description="Methionyl/Valyl/Leucyl/Isoleucyl-tRNA synthetase anticodon-binding" evidence="12">
    <location>
        <begin position="686"/>
        <end position="798"/>
    </location>
</feature>
<reference evidence="15 16" key="1">
    <citation type="journal article" date="2015" name="Nature">
        <title>rRNA introns, odd ribosomes, and small enigmatic genomes across a large radiation of phyla.</title>
        <authorList>
            <person name="Brown C.T."/>
            <person name="Hug L.A."/>
            <person name="Thomas B.C."/>
            <person name="Sharon I."/>
            <person name="Castelle C.J."/>
            <person name="Singh A."/>
            <person name="Wilkins M.J."/>
            <person name="Williams K.H."/>
            <person name="Banfield J.F."/>
        </authorList>
    </citation>
    <scope>NUCLEOTIDE SEQUENCE [LARGE SCALE GENOMIC DNA]</scope>
</reference>
<comment type="subcellular location">
    <subcellularLocation>
        <location evidence="9">Cytoplasm</location>
    </subcellularLocation>
</comment>
<dbReference type="NCBIfam" id="TIGR00396">
    <property type="entry name" value="leuS_bact"/>
    <property type="match status" value="1"/>
</dbReference>
<evidence type="ECO:0000256" key="10">
    <source>
        <dbReference type="RuleBase" id="RU363035"/>
    </source>
</evidence>
<evidence type="ECO:0000259" key="13">
    <source>
        <dbReference type="Pfam" id="PF09334"/>
    </source>
</evidence>
<evidence type="ECO:0000256" key="7">
    <source>
        <dbReference type="ARBA" id="ARBA00023146"/>
    </source>
</evidence>
<dbReference type="PATRIC" id="fig|1618332.3.peg.55"/>
<dbReference type="Proteomes" id="UP000033862">
    <property type="component" value="Unassembled WGS sequence"/>
</dbReference>
<evidence type="ECO:0000256" key="9">
    <source>
        <dbReference type="HAMAP-Rule" id="MF_00049"/>
    </source>
</evidence>
<keyword evidence="5 9" id="KW-0067">ATP-binding</keyword>
<evidence type="ECO:0000256" key="2">
    <source>
        <dbReference type="ARBA" id="ARBA00022490"/>
    </source>
</evidence>
<dbReference type="GO" id="GO:0006429">
    <property type="term" value="P:leucyl-tRNA aminoacylation"/>
    <property type="evidence" value="ECO:0007669"/>
    <property type="project" value="UniProtKB-UniRule"/>
</dbReference>
<comment type="caution">
    <text evidence="15">The sequence shown here is derived from an EMBL/GenBank/DDBJ whole genome shotgun (WGS) entry which is preliminary data.</text>
</comment>
<dbReference type="PROSITE" id="PS00178">
    <property type="entry name" value="AA_TRNA_LIGASE_I"/>
    <property type="match status" value="1"/>
</dbReference>
<proteinExistence type="inferred from homology"/>
<feature type="binding site" evidence="9">
    <location>
        <position position="619"/>
    </location>
    <ligand>
        <name>ATP</name>
        <dbReference type="ChEBI" id="CHEBI:30616"/>
    </ligand>
</feature>
<dbReference type="InterPro" id="IPR025709">
    <property type="entry name" value="Leu_tRNA-synth_edit"/>
</dbReference>
<feature type="short sequence motif" description="'KMSKS' region" evidence="9">
    <location>
        <begin position="616"/>
        <end position="620"/>
    </location>
</feature>
<evidence type="ECO:0000256" key="6">
    <source>
        <dbReference type="ARBA" id="ARBA00022917"/>
    </source>
</evidence>
<evidence type="ECO:0000313" key="16">
    <source>
        <dbReference type="Proteomes" id="UP000033862"/>
    </source>
</evidence>
<dbReference type="Pfam" id="PF00133">
    <property type="entry name" value="tRNA-synt_1"/>
    <property type="match status" value="1"/>
</dbReference>
<sequence length="835" mass="96269">MEKYVFKLIEKKWQKIWEEESYGKAEDFSKKPKHYHLVEFPYPSGEGLHIGHCMSYGASDAYCRMKRMQGFEVMFPMGWDAFGLPTENFAIKNKVKPQDATKKNIDNYRRQMKSLGYSFDWSREVNTTDPTYYKWTQWIFLQFYKHGIVDGKLIEVLDDDTETPRLAYQAEMPVNWCPSCKINLANEEVVGGGCERCGTPTIKKMQKQWMLRITSYADRLITDLDKVDYLDKIKTQQLNWIGKSEGANIKFEIRSSKSETNSKSQIINSKQYIDVFTTRADTLFGCTYVVLAPEHPLINKIKNKISNIKEVEEYIDKATRKSDLERAEIEKEKTGVELKGISTTNPINNEKIPVWIADYVLLTYGTGAVMAVPAHDQRDFEFAKKYEIRIKMVICPNYPNPVCPVLEKAFEDYGHLVDSGEFDGFTSKDAQKKITEKLKEIGAGDFGINYKLRDWIFSRQHYWGEPIPIVHCEKCGVVALDEKDLPLKLPEIEHYEPTDTGESPLAKISEWVNTKCPGCDGEAKRETDTMPNWAGSSWYYLRYCDPKNTNSLADQKILDFWMPVDLYNGGVEHTTLHLLYSRFWHKFLYDLKVVPGAEPYQKRITHGLILGNDNQKMSKSRGNVINPDSIVEKFGADTLRAYIMFIGPYDKESAWNMAGVLGVFRFLNRVWKNSKKINDSDSEKMHYKMNQTIDGVSKDLESFSFNTVISKLMELNNAIEKENISKESFSTFLKLLFPACPHIAEELWEKLGFDEKIKNQEWPKADKNYLVEKEVNIAIQINGKTKGLIKVAPSAPQSQVEEGAKKDKRLQEILEDKSVKKIIYVAGRIINFVVE</sequence>
<dbReference type="PANTHER" id="PTHR43740">
    <property type="entry name" value="LEUCYL-TRNA SYNTHETASE"/>
    <property type="match status" value="1"/>
</dbReference>
<feature type="domain" description="Aminoacyl-tRNA synthetase class Ia" evidence="11">
    <location>
        <begin position="452"/>
        <end position="653"/>
    </location>
</feature>
<protein>
    <recommendedName>
        <fullName evidence="9">Leucine--tRNA ligase</fullName>
        <ecNumber evidence="9">6.1.1.4</ecNumber>
    </recommendedName>
    <alternativeName>
        <fullName evidence="9">Leucyl-tRNA synthetase</fullName>
        <shortName evidence="9">LeuRS</shortName>
    </alternativeName>
</protein>
<dbReference type="EMBL" id="LBVS01000002">
    <property type="protein sequence ID" value="KKQ90933.1"/>
    <property type="molecule type" value="Genomic_DNA"/>
</dbReference>
<dbReference type="InterPro" id="IPR001412">
    <property type="entry name" value="aa-tRNA-synth_I_CS"/>
</dbReference>
<keyword evidence="2 9" id="KW-0963">Cytoplasm</keyword>
<comment type="caution">
    <text evidence="9">Lacks conserved residue(s) required for the propagation of feature annotation.</text>
</comment>
<dbReference type="InterPro" id="IPR013155">
    <property type="entry name" value="M/V/L/I-tRNA-synth_anticd-bd"/>
</dbReference>
<keyword evidence="4 9" id="KW-0547">Nucleotide-binding</keyword>
<dbReference type="FunFam" id="3.40.50.620:FF:000056">
    <property type="entry name" value="Leucine--tRNA ligase"/>
    <property type="match status" value="1"/>
</dbReference>
<dbReference type="InterPro" id="IPR009080">
    <property type="entry name" value="tRNAsynth_Ia_anticodon-bd"/>
</dbReference>
<dbReference type="STRING" id="1618332.UT15_C0002G0006"/>
<feature type="domain" description="Methionyl/Leucyl tRNA synthetase" evidence="13">
    <location>
        <begin position="40"/>
        <end position="219"/>
    </location>
</feature>
<dbReference type="Pfam" id="PF08264">
    <property type="entry name" value="Anticodon_1"/>
    <property type="match status" value="1"/>
</dbReference>
<dbReference type="GO" id="GO:0004823">
    <property type="term" value="F:leucine-tRNA ligase activity"/>
    <property type="evidence" value="ECO:0007669"/>
    <property type="project" value="UniProtKB-UniRule"/>
</dbReference>
<keyword evidence="6 9" id="KW-0648">Protein biosynthesis</keyword>
<dbReference type="PRINTS" id="PR00985">
    <property type="entry name" value="TRNASYNTHLEU"/>
</dbReference>
<dbReference type="InterPro" id="IPR009008">
    <property type="entry name" value="Val/Leu/Ile-tRNA-synth_edit"/>
</dbReference>
<dbReference type="PANTHER" id="PTHR43740:SF2">
    <property type="entry name" value="LEUCINE--TRNA LIGASE, MITOCHONDRIAL"/>
    <property type="match status" value="1"/>
</dbReference>
<dbReference type="GO" id="GO:0002161">
    <property type="term" value="F:aminoacyl-tRNA deacylase activity"/>
    <property type="evidence" value="ECO:0007669"/>
    <property type="project" value="InterPro"/>
</dbReference>
<dbReference type="SUPFAM" id="SSF47323">
    <property type="entry name" value="Anticodon-binding domain of a subclass of class I aminoacyl-tRNA synthetases"/>
    <property type="match status" value="1"/>
</dbReference>
<keyword evidence="3 9" id="KW-0436">Ligase</keyword>
<organism evidence="15 16">
    <name type="scientific">Berkelbacteria bacterium GW2011_GWA1_39_10</name>
    <dbReference type="NCBI Taxonomy" id="1618332"/>
    <lineage>
        <taxon>Bacteria</taxon>
        <taxon>Candidatus Berkelbacteria</taxon>
    </lineage>
</organism>
<dbReference type="InterPro" id="IPR014729">
    <property type="entry name" value="Rossmann-like_a/b/a_fold"/>
</dbReference>
<dbReference type="Pfam" id="PF09334">
    <property type="entry name" value="tRNA-synt_1g"/>
    <property type="match status" value="1"/>
</dbReference>
<dbReference type="Gene3D" id="3.10.20.590">
    <property type="match status" value="1"/>
</dbReference>
<evidence type="ECO:0000259" key="12">
    <source>
        <dbReference type="Pfam" id="PF08264"/>
    </source>
</evidence>
<dbReference type="Gene3D" id="1.10.730.10">
    <property type="entry name" value="Isoleucyl-tRNA Synthetase, Domain 1"/>
    <property type="match status" value="1"/>
</dbReference>
<dbReference type="AlphaFoldDB" id="A0A0G0LGB9"/>
<comment type="similarity">
    <text evidence="1 9 10">Belongs to the class-I aminoacyl-tRNA synthetase family.</text>
</comment>
<evidence type="ECO:0000259" key="11">
    <source>
        <dbReference type="Pfam" id="PF00133"/>
    </source>
</evidence>
<evidence type="ECO:0000313" key="15">
    <source>
        <dbReference type="EMBL" id="KKQ90933.1"/>
    </source>
</evidence>
<keyword evidence="7 9" id="KW-0030">Aminoacyl-tRNA synthetase</keyword>
<dbReference type="GO" id="GO:0005524">
    <property type="term" value="F:ATP binding"/>
    <property type="evidence" value="ECO:0007669"/>
    <property type="project" value="UniProtKB-UniRule"/>
</dbReference>
<dbReference type="SUPFAM" id="SSF52374">
    <property type="entry name" value="Nucleotidylyl transferase"/>
    <property type="match status" value="1"/>
</dbReference>
<dbReference type="FunFam" id="1.10.730.10:FF:000002">
    <property type="entry name" value="Leucine--tRNA ligase"/>
    <property type="match status" value="1"/>
</dbReference>
<dbReference type="EC" id="6.1.1.4" evidence="9"/>
<dbReference type="InterPro" id="IPR002300">
    <property type="entry name" value="aa-tRNA-synth_Ia"/>
</dbReference>
<evidence type="ECO:0000256" key="3">
    <source>
        <dbReference type="ARBA" id="ARBA00022598"/>
    </source>
</evidence>
<feature type="domain" description="Leucyl-tRNA synthetase editing" evidence="14">
    <location>
        <begin position="239"/>
        <end position="438"/>
    </location>
</feature>
<dbReference type="Pfam" id="PF13603">
    <property type="entry name" value="tRNA-synt_1_2"/>
    <property type="match status" value="1"/>
</dbReference>
<name>A0A0G0LGB9_9BACT</name>